<dbReference type="InterPro" id="IPR055417">
    <property type="entry name" value="UFD1_N1"/>
</dbReference>
<feature type="region of interest" description="Disordered" evidence="4">
    <location>
        <begin position="333"/>
        <end position="364"/>
    </location>
</feature>
<dbReference type="GO" id="GO:0036503">
    <property type="term" value="P:ERAD pathway"/>
    <property type="evidence" value="ECO:0007669"/>
    <property type="project" value="TreeGrafter"/>
</dbReference>
<dbReference type="Pfam" id="PF24842">
    <property type="entry name" value="UFD1_N2"/>
    <property type="match status" value="1"/>
</dbReference>
<dbReference type="GeneID" id="27308309"/>
<dbReference type="PANTHER" id="PTHR12555">
    <property type="entry name" value="UBIQUITIN FUSION DEGRADATON PROTEIN 1"/>
    <property type="match status" value="1"/>
</dbReference>
<dbReference type="InterPro" id="IPR055418">
    <property type="entry name" value="UFD1_N2"/>
</dbReference>
<dbReference type="RefSeq" id="XP_016219325.1">
    <property type="nucleotide sequence ID" value="XM_016353068.1"/>
</dbReference>
<keyword evidence="2" id="KW-0833">Ubl conjugation pathway</keyword>
<dbReference type="HOGENOM" id="CLU_037790_1_0_1"/>
<dbReference type="Pfam" id="PF03152">
    <property type="entry name" value="UFD1_N1"/>
    <property type="match status" value="1"/>
</dbReference>
<dbReference type="EMBL" id="KN847529">
    <property type="protein sequence ID" value="KIW09456.1"/>
    <property type="molecule type" value="Genomic_DNA"/>
</dbReference>
<accession>A0A0D1Y387</accession>
<keyword evidence="8" id="KW-1185">Reference proteome</keyword>
<evidence type="ECO:0000313" key="7">
    <source>
        <dbReference type="EMBL" id="KIW09456.1"/>
    </source>
</evidence>
<dbReference type="AlphaFoldDB" id="A0A0D1Y387"/>
<evidence type="ECO:0000313" key="8">
    <source>
        <dbReference type="Proteomes" id="UP000053259"/>
    </source>
</evidence>
<sequence>MFRPDLYGEEDPMAMYQAAMMRRGQPRRFDEYFRCYPIAMMPGPERPEANTGGKIFLPASALDKLTRLHITYPMLFELTNGSMEKSTHAGVLEFIAEEGKVYLPYWLMQTLLLEPGDLVQVKSTDLPLGSFIKLQPQSPDFLEISDPKAVLENAFRNFSCLTTGDVFQFSYNDQIYSIAVIETRPDNPKKGICTLETDLEVDFATPVGYEEPKKTSGTSTPRSATGSLAAQHGVLHSHGTMAQAINYADIAPTSTHAAAGARALSSNFQGTGQKLVSKKGSKAPTPKPSTPVAGASANANPVAPRPRRNGPQPLRLPYGKLFFGYEIKPVKKKDGDLSEDKAKESVHFQGQGQSLRKKKGDSKR</sequence>
<name>A0A0D1Y387_9PEZI</name>
<dbReference type="OrthoDB" id="422728at2759"/>
<evidence type="ECO:0000259" key="6">
    <source>
        <dbReference type="Pfam" id="PF24842"/>
    </source>
</evidence>
<dbReference type="Gene3D" id="3.10.330.10">
    <property type="match status" value="1"/>
</dbReference>
<feature type="region of interest" description="Disordered" evidence="4">
    <location>
        <begin position="271"/>
        <end position="315"/>
    </location>
</feature>
<feature type="domain" description="Ubiquitin fusion degradation protein UFD1 N-terminal subdomain 2" evidence="6">
    <location>
        <begin position="129"/>
        <end position="206"/>
    </location>
</feature>
<dbReference type="Proteomes" id="UP000053259">
    <property type="component" value="Unassembled WGS sequence"/>
</dbReference>
<dbReference type="InParanoid" id="A0A0D1Y387"/>
<dbReference type="Gene3D" id="2.40.40.50">
    <property type="entry name" value="Ubiquitin fusion degradation protein UFD1, N-terminal domain"/>
    <property type="match status" value="1"/>
</dbReference>
<protein>
    <recommendedName>
        <fullName evidence="3">Ubiquitin fusion degradation protein 1</fullName>
    </recommendedName>
</protein>
<evidence type="ECO:0000259" key="5">
    <source>
        <dbReference type="Pfam" id="PF03152"/>
    </source>
</evidence>
<evidence type="ECO:0000256" key="4">
    <source>
        <dbReference type="SAM" id="MobiDB-lite"/>
    </source>
</evidence>
<dbReference type="InterPro" id="IPR042299">
    <property type="entry name" value="Ufd1-like_Nn"/>
</dbReference>
<feature type="compositionally biased region" description="Basic and acidic residues" evidence="4">
    <location>
        <begin position="333"/>
        <end position="346"/>
    </location>
</feature>
<dbReference type="FunFam" id="2.40.40.50:FF:000001">
    <property type="entry name" value="Ubiquitin fusion degradation protein 1 homolog"/>
    <property type="match status" value="1"/>
</dbReference>
<dbReference type="PANTHER" id="PTHR12555:SF13">
    <property type="entry name" value="UBIQUITIN RECOGNITION FACTOR IN ER-ASSOCIATED DEGRADATION PROTEIN 1"/>
    <property type="match status" value="1"/>
</dbReference>
<organism evidence="7 8">
    <name type="scientific">Verruconis gallopava</name>
    <dbReference type="NCBI Taxonomy" id="253628"/>
    <lineage>
        <taxon>Eukaryota</taxon>
        <taxon>Fungi</taxon>
        <taxon>Dikarya</taxon>
        <taxon>Ascomycota</taxon>
        <taxon>Pezizomycotina</taxon>
        <taxon>Dothideomycetes</taxon>
        <taxon>Pleosporomycetidae</taxon>
        <taxon>Venturiales</taxon>
        <taxon>Sympoventuriaceae</taxon>
        <taxon>Verruconis</taxon>
    </lineage>
</organism>
<reference evidence="7 8" key="1">
    <citation type="submission" date="2015-01" db="EMBL/GenBank/DDBJ databases">
        <title>The Genome Sequence of Ochroconis gallopava CBS43764.</title>
        <authorList>
            <consortium name="The Broad Institute Genomics Platform"/>
            <person name="Cuomo C."/>
            <person name="de Hoog S."/>
            <person name="Gorbushina A."/>
            <person name="Stielow B."/>
            <person name="Teixiera M."/>
            <person name="Abouelleil A."/>
            <person name="Chapman S.B."/>
            <person name="Priest M."/>
            <person name="Young S.K."/>
            <person name="Wortman J."/>
            <person name="Nusbaum C."/>
            <person name="Birren B."/>
        </authorList>
    </citation>
    <scope>NUCLEOTIDE SEQUENCE [LARGE SCALE GENOMIC DNA]</scope>
    <source>
        <strain evidence="7 8">CBS 43764</strain>
    </source>
</reference>
<dbReference type="GO" id="GO:0031593">
    <property type="term" value="F:polyubiquitin modification-dependent protein binding"/>
    <property type="evidence" value="ECO:0007669"/>
    <property type="project" value="TreeGrafter"/>
</dbReference>
<dbReference type="VEuPathDB" id="FungiDB:PV09_00336"/>
<evidence type="ECO:0000256" key="3">
    <source>
        <dbReference type="ARBA" id="ARBA00074895"/>
    </source>
</evidence>
<gene>
    <name evidence="7" type="ORF">PV09_00336</name>
</gene>
<feature type="compositionally biased region" description="Basic residues" evidence="4">
    <location>
        <begin position="355"/>
        <end position="364"/>
    </location>
</feature>
<dbReference type="FunCoup" id="A0A0D1Y387">
    <property type="interactions" value="1057"/>
</dbReference>
<dbReference type="GO" id="GO:0032182">
    <property type="term" value="F:ubiquitin-like protein binding"/>
    <property type="evidence" value="ECO:0007669"/>
    <property type="project" value="UniProtKB-ARBA"/>
</dbReference>
<dbReference type="GO" id="GO:0006511">
    <property type="term" value="P:ubiquitin-dependent protein catabolic process"/>
    <property type="evidence" value="ECO:0007669"/>
    <property type="project" value="InterPro"/>
</dbReference>
<dbReference type="InterPro" id="IPR004854">
    <property type="entry name" value="Ufd1-like"/>
</dbReference>
<evidence type="ECO:0000256" key="2">
    <source>
        <dbReference type="ARBA" id="ARBA00022786"/>
    </source>
</evidence>
<evidence type="ECO:0000256" key="1">
    <source>
        <dbReference type="ARBA" id="ARBA00006043"/>
    </source>
</evidence>
<feature type="domain" description="Ubiquitin fusion degradation protein UFD1 N-terminal subdomain 1" evidence="5">
    <location>
        <begin position="29"/>
        <end position="127"/>
    </location>
</feature>
<dbReference type="GO" id="GO:0034098">
    <property type="term" value="C:VCP-NPL4-UFD1 AAA ATPase complex"/>
    <property type="evidence" value="ECO:0007669"/>
    <property type="project" value="TreeGrafter"/>
</dbReference>
<comment type="similarity">
    <text evidence="1">Belongs to the UFD1 family.</text>
</comment>
<proteinExistence type="inferred from homology"/>
<dbReference type="STRING" id="253628.A0A0D1Y387"/>